<reference evidence="2" key="3">
    <citation type="submission" date="2018-08" db="UniProtKB">
        <authorList>
            <consortium name="EnsemblPlants"/>
        </authorList>
    </citation>
    <scope>IDENTIFICATION</scope>
    <source>
        <strain evidence="2">Yugu1</strain>
    </source>
</reference>
<protein>
    <recommendedName>
        <fullName evidence="4">ATP-dependent Clp protease proteolytic subunit</fullName>
    </recommendedName>
</protein>
<gene>
    <name evidence="1" type="ORF">SETIT_9G389300v2</name>
</gene>
<evidence type="ECO:0008006" key="4">
    <source>
        <dbReference type="Google" id="ProtNLM"/>
    </source>
</evidence>
<dbReference type="HOGENOM" id="CLU_3225594_0_0_1"/>
<evidence type="ECO:0000313" key="2">
    <source>
        <dbReference type="EnsemblPlants" id="KQK90714"/>
    </source>
</evidence>
<keyword evidence="3" id="KW-1185">Reference proteome</keyword>
<dbReference type="Gramene" id="KQK90714">
    <property type="protein sequence ID" value="KQK90714"/>
    <property type="gene ID" value="SETIT_038523mg"/>
</dbReference>
<accession>K4AI16</accession>
<organism evidence="2 3">
    <name type="scientific">Setaria italica</name>
    <name type="common">Foxtail millet</name>
    <name type="synonym">Panicum italicum</name>
    <dbReference type="NCBI Taxonomy" id="4555"/>
    <lineage>
        <taxon>Eukaryota</taxon>
        <taxon>Viridiplantae</taxon>
        <taxon>Streptophyta</taxon>
        <taxon>Embryophyta</taxon>
        <taxon>Tracheophyta</taxon>
        <taxon>Spermatophyta</taxon>
        <taxon>Magnoliopsida</taxon>
        <taxon>Liliopsida</taxon>
        <taxon>Poales</taxon>
        <taxon>Poaceae</taxon>
        <taxon>PACMAD clade</taxon>
        <taxon>Panicoideae</taxon>
        <taxon>Panicodae</taxon>
        <taxon>Paniceae</taxon>
        <taxon>Cenchrinae</taxon>
        <taxon>Setaria</taxon>
    </lineage>
</organism>
<reference evidence="1 3" key="1">
    <citation type="journal article" date="2012" name="Nat. Biotechnol.">
        <title>Reference genome sequence of the model plant Setaria.</title>
        <authorList>
            <person name="Bennetzen J.L."/>
            <person name="Schmutz J."/>
            <person name="Wang H."/>
            <person name="Percifield R."/>
            <person name="Hawkins J."/>
            <person name="Pontaroli A.C."/>
            <person name="Estep M."/>
            <person name="Feng L."/>
            <person name="Vaughn J.N."/>
            <person name="Grimwood J."/>
            <person name="Jenkins J."/>
            <person name="Barry K."/>
            <person name="Lindquist E."/>
            <person name="Hellsten U."/>
            <person name="Deshpande S."/>
            <person name="Wang X."/>
            <person name="Wu X."/>
            <person name="Mitros T."/>
            <person name="Triplett J."/>
            <person name="Yang X."/>
            <person name="Ye C.Y."/>
            <person name="Mauro-Herrera M."/>
            <person name="Wang L."/>
            <person name="Li P."/>
            <person name="Sharma M."/>
            <person name="Sharma R."/>
            <person name="Ronald P.C."/>
            <person name="Panaud O."/>
            <person name="Kellogg E.A."/>
            <person name="Brutnell T.P."/>
            <person name="Doust A.N."/>
            <person name="Tuskan G.A."/>
            <person name="Rokhsar D."/>
            <person name="Devos K.M."/>
        </authorList>
    </citation>
    <scope>NUCLEOTIDE SEQUENCE [LARGE SCALE GENOMIC DNA]</scope>
    <source>
        <strain evidence="3">cv. Yugu1</strain>
        <strain evidence="1">Yugu1</strain>
    </source>
</reference>
<dbReference type="Proteomes" id="UP000004995">
    <property type="component" value="Unassembled WGS sequence"/>
</dbReference>
<dbReference type="Pfam" id="PF00574">
    <property type="entry name" value="CLP_protease"/>
    <property type="match status" value="1"/>
</dbReference>
<dbReference type="STRING" id="4555.K4AI16"/>
<dbReference type="InterPro" id="IPR023562">
    <property type="entry name" value="ClpP/TepA"/>
</dbReference>
<evidence type="ECO:0000313" key="3">
    <source>
        <dbReference type="Proteomes" id="UP000004995"/>
    </source>
</evidence>
<dbReference type="SUPFAM" id="SSF52096">
    <property type="entry name" value="ClpP/crotonase"/>
    <property type="match status" value="1"/>
</dbReference>
<dbReference type="EnsemblPlants" id="KQK90714">
    <property type="protein sequence ID" value="KQK90714"/>
    <property type="gene ID" value="SETIT_038523mg"/>
</dbReference>
<reference evidence="1" key="2">
    <citation type="submission" date="2015-07" db="EMBL/GenBank/DDBJ databases">
        <authorList>
            <person name="Noorani M."/>
        </authorList>
    </citation>
    <scope>NUCLEOTIDE SEQUENCE</scope>
    <source>
        <strain evidence="1">Yugu1</strain>
    </source>
</reference>
<proteinExistence type="predicted"/>
<name>K4AI16_SETIT</name>
<dbReference type="AlphaFoldDB" id="K4AI16"/>
<dbReference type="EMBL" id="CM003536">
    <property type="protein sequence ID" value="RCV44621.1"/>
    <property type="molecule type" value="Genomic_DNA"/>
</dbReference>
<evidence type="ECO:0000313" key="1">
    <source>
        <dbReference type="EMBL" id="RCV44621.1"/>
    </source>
</evidence>
<sequence>MYLEDGISDIFFINSPGGWLISEMAIFDTMQTVTHLIYIQYASE</sequence>
<dbReference type="EMBL" id="AGNK02005975">
    <property type="status" value="NOT_ANNOTATED_CDS"/>
    <property type="molecule type" value="Genomic_DNA"/>
</dbReference>
<dbReference type="OrthoDB" id="1875263at2759"/>
<dbReference type="InterPro" id="IPR029045">
    <property type="entry name" value="ClpP/crotonase-like_dom_sf"/>
</dbReference>